<reference evidence="5 6" key="1">
    <citation type="submission" date="2023-06" db="EMBL/GenBank/DDBJ databases">
        <title>Black Yeasts Isolated from many extreme environments.</title>
        <authorList>
            <person name="Coleine C."/>
            <person name="Stajich J.E."/>
            <person name="Selbmann L."/>
        </authorList>
    </citation>
    <scope>NUCLEOTIDE SEQUENCE [LARGE SCALE GENOMIC DNA]</scope>
    <source>
        <strain evidence="5 6">CCFEE 5887</strain>
    </source>
</reference>
<dbReference type="AlphaFoldDB" id="A0AAV9QKL7"/>
<feature type="region of interest" description="Disordered" evidence="2">
    <location>
        <begin position="116"/>
        <end position="142"/>
    </location>
</feature>
<dbReference type="Pfam" id="PF20981">
    <property type="entry name" value="AAR2_1st"/>
    <property type="match status" value="1"/>
</dbReference>
<feature type="region of interest" description="Disordered" evidence="2">
    <location>
        <begin position="399"/>
        <end position="420"/>
    </location>
</feature>
<evidence type="ECO:0000256" key="2">
    <source>
        <dbReference type="SAM" id="MobiDB-lite"/>
    </source>
</evidence>
<gene>
    <name evidence="5" type="ORF">LTR25_000714</name>
</gene>
<protein>
    <submittedName>
        <fullName evidence="5">Uncharacterized protein</fullName>
    </submittedName>
</protein>
<feature type="domain" description="AAR2 N-terminal" evidence="4">
    <location>
        <begin position="4"/>
        <end position="159"/>
    </location>
</feature>
<evidence type="ECO:0000256" key="1">
    <source>
        <dbReference type="ARBA" id="ARBA00006281"/>
    </source>
</evidence>
<feature type="domain" description="AAR2 C-terminal" evidence="3">
    <location>
        <begin position="198"/>
        <end position="378"/>
    </location>
</feature>
<evidence type="ECO:0000259" key="3">
    <source>
        <dbReference type="Pfam" id="PF05282"/>
    </source>
</evidence>
<feature type="compositionally biased region" description="Basic and acidic residues" evidence="2">
    <location>
        <begin position="411"/>
        <end position="420"/>
    </location>
</feature>
<dbReference type="Pfam" id="PF05282">
    <property type="entry name" value="AAR2"/>
    <property type="match status" value="1"/>
</dbReference>
<evidence type="ECO:0000313" key="6">
    <source>
        <dbReference type="Proteomes" id="UP001345827"/>
    </source>
</evidence>
<sequence>MDATTILIVSLPPKTFIGLDLVSFTSSPKFHGITKVPPGLHFLYTGTNASLSIRHGRWLHVVPSTTQPLVLQWDAATETLDLLDPNCPPARSAINSLSSRGLVDYTALQDATSDLASRDASAANSPTHDAETGDDESADSTDWPSLISHISRPLLTRVLSTDWAISSISSAPSDTESIPGLSHLEASNALHQSPLNLVPVNLKQTWSDADIGRTRTDRARDRSWYLSHLIDTVTPAGKDKAAGAREILGEVQFCFLMVLTLANYSCLEQWKRLLNVLLSCQAALDEVQGFFVEVVRVLAMQVRHFDDVEGGMFEMRDEGGSAWLRSVWGRFRAVVEDAFSRGQDEAEGKKGTSKVGEQGLKKEVENLQRLFEEKYGWASEKDVLRRGMLELEDGERIEVSMAGVDEDEETAEARRDKPQK</sequence>
<proteinExistence type="inferred from homology"/>
<dbReference type="Proteomes" id="UP001345827">
    <property type="component" value="Unassembled WGS sequence"/>
</dbReference>
<dbReference type="GO" id="GO:0000244">
    <property type="term" value="P:spliceosomal tri-snRNP complex assembly"/>
    <property type="evidence" value="ECO:0007669"/>
    <property type="project" value="TreeGrafter"/>
</dbReference>
<dbReference type="CDD" id="cd13777">
    <property type="entry name" value="Aar2_N"/>
    <property type="match status" value="1"/>
</dbReference>
<dbReference type="CDD" id="cd13778">
    <property type="entry name" value="Aar2_C"/>
    <property type="match status" value="1"/>
</dbReference>
<dbReference type="EMBL" id="JAXLQG010000001">
    <property type="protein sequence ID" value="KAK5545706.1"/>
    <property type="molecule type" value="Genomic_DNA"/>
</dbReference>
<evidence type="ECO:0000259" key="4">
    <source>
        <dbReference type="Pfam" id="PF20981"/>
    </source>
</evidence>
<dbReference type="InterPro" id="IPR033647">
    <property type="entry name" value="Aar2_N"/>
</dbReference>
<dbReference type="Gene3D" id="2.60.34.20">
    <property type="match status" value="1"/>
</dbReference>
<keyword evidence="6" id="KW-1185">Reference proteome</keyword>
<comment type="caution">
    <text evidence="5">The sequence shown here is derived from an EMBL/GenBank/DDBJ whole genome shotgun (WGS) entry which is preliminary data.</text>
</comment>
<dbReference type="PANTHER" id="PTHR12689">
    <property type="entry name" value="A1 CISTRON SPLICING FACTOR AAR2-RELATED"/>
    <property type="match status" value="1"/>
</dbReference>
<dbReference type="InterPro" id="IPR007946">
    <property type="entry name" value="AAR2"/>
</dbReference>
<dbReference type="InterPro" id="IPR038514">
    <property type="entry name" value="AAR2_C_sf"/>
</dbReference>
<dbReference type="Gene3D" id="1.25.40.550">
    <property type="entry name" value="Aar2, C-terminal domain-like"/>
    <property type="match status" value="1"/>
</dbReference>
<name>A0AAV9QKL7_9PEZI</name>
<dbReference type="InterPro" id="IPR038516">
    <property type="entry name" value="AAR2_N_sf"/>
</dbReference>
<evidence type="ECO:0000313" key="5">
    <source>
        <dbReference type="EMBL" id="KAK5545706.1"/>
    </source>
</evidence>
<accession>A0AAV9QKL7</accession>
<comment type="similarity">
    <text evidence="1">Belongs to the AAR2 family.</text>
</comment>
<dbReference type="InterPro" id="IPR033648">
    <property type="entry name" value="AAR2_C"/>
</dbReference>
<organism evidence="5 6">
    <name type="scientific">Vermiconidia calcicola</name>
    <dbReference type="NCBI Taxonomy" id="1690605"/>
    <lineage>
        <taxon>Eukaryota</taxon>
        <taxon>Fungi</taxon>
        <taxon>Dikarya</taxon>
        <taxon>Ascomycota</taxon>
        <taxon>Pezizomycotina</taxon>
        <taxon>Dothideomycetes</taxon>
        <taxon>Dothideomycetidae</taxon>
        <taxon>Mycosphaerellales</taxon>
        <taxon>Extremaceae</taxon>
        <taxon>Vermiconidia</taxon>
    </lineage>
</organism>
<dbReference type="PANTHER" id="PTHR12689:SF4">
    <property type="entry name" value="PROTEIN AAR2 HOMOLOG"/>
    <property type="match status" value="1"/>
</dbReference>